<evidence type="ECO:0000256" key="1">
    <source>
        <dbReference type="SAM" id="Coils"/>
    </source>
</evidence>
<dbReference type="Proteomes" id="UP000326396">
    <property type="component" value="Linkage Group LG17"/>
</dbReference>
<dbReference type="EMBL" id="SZYD01000009">
    <property type="protein sequence ID" value="KAD5318027.1"/>
    <property type="molecule type" value="Genomic_DNA"/>
</dbReference>
<dbReference type="Gene3D" id="1.10.287.1490">
    <property type="match status" value="1"/>
</dbReference>
<feature type="region of interest" description="Disordered" evidence="2">
    <location>
        <begin position="21"/>
        <end position="138"/>
    </location>
</feature>
<organism evidence="3 4">
    <name type="scientific">Mikania micrantha</name>
    <name type="common">bitter vine</name>
    <dbReference type="NCBI Taxonomy" id="192012"/>
    <lineage>
        <taxon>Eukaryota</taxon>
        <taxon>Viridiplantae</taxon>
        <taxon>Streptophyta</taxon>
        <taxon>Embryophyta</taxon>
        <taxon>Tracheophyta</taxon>
        <taxon>Spermatophyta</taxon>
        <taxon>Magnoliopsida</taxon>
        <taxon>eudicotyledons</taxon>
        <taxon>Gunneridae</taxon>
        <taxon>Pentapetalae</taxon>
        <taxon>asterids</taxon>
        <taxon>campanulids</taxon>
        <taxon>Asterales</taxon>
        <taxon>Asteraceae</taxon>
        <taxon>Asteroideae</taxon>
        <taxon>Heliantheae alliance</taxon>
        <taxon>Eupatorieae</taxon>
        <taxon>Mikania</taxon>
    </lineage>
</organism>
<feature type="compositionally biased region" description="Acidic residues" evidence="2">
    <location>
        <begin position="43"/>
        <end position="69"/>
    </location>
</feature>
<protein>
    <submittedName>
        <fullName evidence="3">Uncharacterized protein</fullName>
    </submittedName>
</protein>
<comment type="caution">
    <text evidence="3">The sequence shown here is derived from an EMBL/GenBank/DDBJ whole genome shotgun (WGS) entry which is preliminary data.</text>
</comment>
<sequence>MSSASFPIVIYDSDEEYAPITPQASAASIPPPNPPAPLPLVVSDDEEDPEEDPEEDLEEDPDEELEDELAVSHTIEVIHETDADASSWETVPHTVLYGPATSDDTVEAPRAVTPPSLPRRRSKSPADTSDVEPTPKRRKIAARRWDWMSELLQNWRYEEGTPPTYEEGESSRACHPRLITGEPLERTVPTLVARVARHDHQLHQVRNQIDTTPRNTTVRALEDRVEIIEGQILTMEEEHHLDDQALHTMHARLSSVEEEISSLRQRLTTMEHRALTTEQQLATSESRAESATALAIVFLLKKNMPRGRPRKNVHNDAETPQQMNSAEIEQLVDQRVANAIADYEANRANGVGGSGTGGGGAGGSHTDGNRPDGGKRSKRVK</sequence>
<keyword evidence="1" id="KW-0175">Coiled coil</keyword>
<gene>
    <name evidence="3" type="ORF">E3N88_17973</name>
</gene>
<reference evidence="3 4" key="1">
    <citation type="submission" date="2019-05" db="EMBL/GenBank/DDBJ databases">
        <title>Mikania micrantha, genome provides insights into the molecular mechanism of rapid growth.</title>
        <authorList>
            <person name="Liu B."/>
        </authorList>
    </citation>
    <scope>NUCLEOTIDE SEQUENCE [LARGE SCALE GENOMIC DNA]</scope>
    <source>
        <strain evidence="3">NLD-2019</strain>
        <tissue evidence="3">Leaf</tissue>
    </source>
</reference>
<dbReference type="AlphaFoldDB" id="A0A5N6NWF0"/>
<keyword evidence="4" id="KW-1185">Reference proteome</keyword>
<feature type="region of interest" description="Disordered" evidence="2">
    <location>
        <begin position="347"/>
        <end position="381"/>
    </location>
</feature>
<evidence type="ECO:0000313" key="4">
    <source>
        <dbReference type="Proteomes" id="UP000326396"/>
    </source>
</evidence>
<evidence type="ECO:0000313" key="3">
    <source>
        <dbReference type="EMBL" id="KAD5318027.1"/>
    </source>
</evidence>
<feature type="compositionally biased region" description="Gly residues" evidence="2">
    <location>
        <begin position="350"/>
        <end position="365"/>
    </location>
</feature>
<dbReference type="SUPFAM" id="SSF57997">
    <property type="entry name" value="Tropomyosin"/>
    <property type="match status" value="1"/>
</dbReference>
<evidence type="ECO:0000256" key="2">
    <source>
        <dbReference type="SAM" id="MobiDB-lite"/>
    </source>
</evidence>
<name>A0A5N6NWF0_9ASTR</name>
<feature type="compositionally biased region" description="Pro residues" evidence="2">
    <location>
        <begin position="29"/>
        <end position="38"/>
    </location>
</feature>
<feature type="coiled-coil region" evidence="1">
    <location>
        <begin position="218"/>
        <end position="273"/>
    </location>
</feature>
<proteinExistence type="predicted"/>
<accession>A0A5N6NWF0</accession>